<keyword evidence="3" id="KW-1185">Reference proteome</keyword>
<comment type="caution">
    <text evidence="2">The sequence shown here is derived from an EMBL/GenBank/DDBJ whole genome shotgun (WGS) entry which is preliminary data.</text>
</comment>
<evidence type="ECO:0008006" key="4">
    <source>
        <dbReference type="Google" id="ProtNLM"/>
    </source>
</evidence>
<accession>A0ABW4N2Z2</accession>
<feature type="transmembrane region" description="Helical" evidence="1">
    <location>
        <begin position="56"/>
        <end position="83"/>
    </location>
</feature>
<proteinExistence type="predicted"/>
<gene>
    <name evidence="2" type="ORF">ACFSC0_13695</name>
</gene>
<keyword evidence="1" id="KW-1133">Transmembrane helix</keyword>
<sequence length="160" mass="15647">MSDAAARAPAAVNPPRSEILYWAALFAILGPPIGAVLPVGALIVSAVSSFDAAFPLGIAALLLVAIPACYLFGLVPGAVAGVAGSFLATRLGKRLPVVGATAVVGAAAASLWAALISGFSELDAWILAWIAAAGGISAAICAYIATAREAGAPPEPDAAA</sequence>
<feature type="transmembrane region" description="Helical" evidence="1">
    <location>
        <begin position="20"/>
        <end position="44"/>
    </location>
</feature>
<evidence type="ECO:0000256" key="1">
    <source>
        <dbReference type="SAM" id="Phobius"/>
    </source>
</evidence>
<name>A0ABW4N2Z2_9CAUL</name>
<dbReference type="EMBL" id="JBHUEY010000001">
    <property type="protein sequence ID" value="MFD1784455.1"/>
    <property type="molecule type" value="Genomic_DNA"/>
</dbReference>
<evidence type="ECO:0000313" key="2">
    <source>
        <dbReference type="EMBL" id="MFD1784455.1"/>
    </source>
</evidence>
<dbReference type="RefSeq" id="WP_377283599.1">
    <property type="nucleotide sequence ID" value="NZ_JBHRSI010000009.1"/>
</dbReference>
<feature type="transmembrane region" description="Helical" evidence="1">
    <location>
        <begin position="95"/>
        <end position="119"/>
    </location>
</feature>
<protein>
    <recommendedName>
        <fullName evidence="4">DUF5518 domain-containing protein</fullName>
    </recommendedName>
</protein>
<dbReference type="Proteomes" id="UP001597237">
    <property type="component" value="Unassembled WGS sequence"/>
</dbReference>
<organism evidence="2 3">
    <name type="scientific">Phenylobacterium terrae</name>
    <dbReference type="NCBI Taxonomy" id="2665495"/>
    <lineage>
        <taxon>Bacteria</taxon>
        <taxon>Pseudomonadati</taxon>
        <taxon>Pseudomonadota</taxon>
        <taxon>Alphaproteobacteria</taxon>
        <taxon>Caulobacterales</taxon>
        <taxon>Caulobacteraceae</taxon>
        <taxon>Phenylobacterium</taxon>
    </lineage>
</organism>
<feature type="transmembrane region" description="Helical" evidence="1">
    <location>
        <begin position="125"/>
        <end position="145"/>
    </location>
</feature>
<evidence type="ECO:0000313" key="3">
    <source>
        <dbReference type="Proteomes" id="UP001597237"/>
    </source>
</evidence>
<reference evidence="3" key="1">
    <citation type="journal article" date="2019" name="Int. J. Syst. Evol. Microbiol.">
        <title>The Global Catalogue of Microorganisms (GCM) 10K type strain sequencing project: providing services to taxonomists for standard genome sequencing and annotation.</title>
        <authorList>
            <consortium name="The Broad Institute Genomics Platform"/>
            <consortium name="The Broad Institute Genome Sequencing Center for Infectious Disease"/>
            <person name="Wu L."/>
            <person name="Ma J."/>
        </authorList>
    </citation>
    <scope>NUCLEOTIDE SEQUENCE [LARGE SCALE GENOMIC DNA]</scope>
    <source>
        <strain evidence="3">DFY28</strain>
    </source>
</reference>
<keyword evidence="1" id="KW-0812">Transmembrane</keyword>
<keyword evidence="1" id="KW-0472">Membrane</keyword>